<dbReference type="SUPFAM" id="SSF55729">
    <property type="entry name" value="Acyl-CoA N-acyltransferases (Nat)"/>
    <property type="match status" value="1"/>
</dbReference>
<dbReference type="AlphaFoldDB" id="A0A5P2CN57"/>
<evidence type="ECO:0000313" key="3">
    <source>
        <dbReference type="Proteomes" id="UP000324015"/>
    </source>
</evidence>
<name>A0A5P2CN57_STRVZ</name>
<dbReference type="Proteomes" id="UP000324015">
    <property type="component" value="Chromosome"/>
</dbReference>
<dbReference type="EMBL" id="CP029191">
    <property type="protein sequence ID" value="QES42209.1"/>
    <property type="molecule type" value="Genomic_DNA"/>
</dbReference>
<organism evidence="2 3">
    <name type="scientific">Streptomyces venezuelae</name>
    <dbReference type="NCBI Taxonomy" id="54571"/>
    <lineage>
        <taxon>Bacteria</taxon>
        <taxon>Bacillati</taxon>
        <taxon>Actinomycetota</taxon>
        <taxon>Actinomycetes</taxon>
        <taxon>Kitasatosporales</taxon>
        <taxon>Streptomycetaceae</taxon>
        <taxon>Streptomyces</taxon>
    </lineage>
</organism>
<dbReference type="Gene3D" id="3.40.630.30">
    <property type="match status" value="1"/>
</dbReference>
<dbReference type="GO" id="GO:0016747">
    <property type="term" value="F:acyltransferase activity, transferring groups other than amino-acyl groups"/>
    <property type="evidence" value="ECO:0007669"/>
    <property type="project" value="InterPro"/>
</dbReference>
<protein>
    <submittedName>
        <fullName evidence="2">GNAT family N-acetyltransferase</fullName>
    </submittedName>
</protein>
<reference evidence="2 3" key="1">
    <citation type="submission" date="2018-05" db="EMBL/GenBank/DDBJ databases">
        <title>Streptomyces venezuelae.</title>
        <authorList>
            <person name="Kim W."/>
            <person name="Lee N."/>
            <person name="Cho B.-K."/>
        </authorList>
    </citation>
    <scope>NUCLEOTIDE SEQUENCE [LARGE SCALE GENOMIC DNA]</scope>
    <source>
        <strain evidence="2 3">ATCC 14585</strain>
    </source>
</reference>
<dbReference type="RefSeq" id="WP_150184668.1">
    <property type="nucleotide sequence ID" value="NZ_CP029191.1"/>
</dbReference>
<dbReference type="PROSITE" id="PS51186">
    <property type="entry name" value="GNAT"/>
    <property type="match status" value="1"/>
</dbReference>
<gene>
    <name evidence="2" type="ORF">DEJ49_15505</name>
</gene>
<sequence>MTSENPPASSRTPVPAVSPGWRLTGDLDLFLDRGRVFLHSEPALHTVLLSVTETLRERGLRVYGDGVPLFGTYADADGTVRGAFLRTPPHRVSVSPVVPGAAEVLARQLAEAHPDLPGVASERATAEAFAEAWAKRTGASVALGTRQRLYRLGTLTPPEPAPPGRARVATAADRDLLARWYEEFGRAAGERPAMAPHAWADSRIAYGGVILWETPDGTPVAMAGATRRVAGQVRVAPVYTPADLRGRGYGGAATAAVTRAALDAGAAEVLLFTDLANPTSNRLYQRLGYRPVGDFAQWDFTATATP</sequence>
<accession>A0A5P2CN57</accession>
<evidence type="ECO:0000259" key="1">
    <source>
        <dbReference type="PROSITE" id="PS51186"/>
    </source>
</evidence>
<dbReference type="InterPro" id="IPR000182">
    <property type="entry name" value="GNAT_dom"/>
</dbReference>
<dbReference type="InterPro" id="IPR016181">
    <property type="entry name" value="Acyl_CoA_acyltransferase"/>
</dbReference>
<proteinExistence type="predicted"/>
<feature type="domain" description="N-acetyltransferase" evidence="1">
    <location>
        <begin position="164"/>
        <end position="306"/>
    </location>
</feature>
<evidence type="ECO:0000313" key="2">
    <source>
        <dbReference type="EMBL" id="QES42209.1"/>
    </source>
</evidence>
<keyword evidence="2" id="KW-0808">Transferase</keyword>
<dbReference type="Pfam" id="PF00583">
    <property type="entry name" value="Acetyltransf_1"/>
    <property type="match status" value="1"/>
</dbReference>